<evidence type="ECO:0000313" key="3">
    <source>
        <dbReference type="Proteomes" id="UP001331936"/>
    </source>
</evidence>
<keyword evidence="1" id="KW-0812">Transmembrane</keyword>
<reference evidence="2 3" key="1">
    <citation type="submission" date="2023-08" db="EMBL/GenBank/DDBJ databases">
        <authorList>
            <person name="Girao M."/>
            <person name="Carvalho M.F."/>
        </authorList>
    </citation>
    <scope>NUCLEOTIDE SEQUENCE [LARGE SCALE GENOMIC DNA]</scope>
    <source>
        <strain evidence="2 3">CC-R104</strain>
    </source>
</reference>
<name>A0ABU7JUM9_9NOCA</name>
<evidence type="ECO:0008006" key="4">
    <source>
        <dbReference type="Google" id="ProtNLM"/>
    </source>
</evidence>
<organism evidence="2 3">
    <name type="scientific">Rhodococcus chondri</name>
    <dbReference type="NCBI Taxonomy" id="3065941"/>
    <lineage>
        <taxon>Bacteria</taxon>
        <taxon>Bacillati</taxon>
        <taxon>Actinomycetota</taxon>
        <taxon>Actinomycetes</taxon>
        <taxon>Mycobacteriales</taxon>
        <taxon>Nocardiaceae</taxon>
        <taxon>Rhodococcus</taxon>
    </lineage>
</organism>
<gene>
    <name evidence="2" type="ORF">Q8814_16605</name>
</gene>
<protein>
    <recommendedName>
        <fullName evidence="4">Phage holin family protein</fullName>
    </recommendedName>
</protein>
<feature type="transmembrane region" description="Helical" evidence="1">
    <location>
        <begin position="112"/>
        <end position="137"/>
    </location>
</feature>
<evidence type="ECO:0000313" key="2">
    <source>
        <dbReference type="EMBL" id="MEE2033721.1"/>
    </source>
</evidence>
<comment type="caution">
    <text evidence="2">The sequence shown here is derived from an EMBL/GenBank/DDBJ whole genome shotgun (WGS) entry which is preliminary data.</text>
</comment>
<feature type="transmembrane region" description="Helical" evidence="1">
    <location>
        <begin position="14"/>
        <end position="30"/>
    </location>
</feature>
<dbReference type="EMBL" id="JAUZMZ010000095">
    <property type="protein sequence ID" value="MEE2033721.1"/>
    <property type="molecule type" value="Genomic_DNA"/>
</dbReference>
<keyword evidence="1" id="KW-1133">Transmembrane helix</keyword>
<feature type="transmembrane region" description="Helical" evidence="1">
    <location>
        <begin position="81"/>
        <end position="100"/>
    </location>
</feature>
<dbReference type="RefSeq" id="WP_330153113.1">
    <property type="nucleotide sequence ID" value="NZ_JAUZMZ010000095.1"/>
</dbReference>
<keyword evidence="3" id="KW-1185">Reference proteome</keyword>
<feature type="transmembrane region" description="Helical" evidence="1">
    <location>
        <begin position="50"/>
        <end position="69"/>
    </location>
</feature>
<accession>A0ABU7JUM9</accession>
<evidence type="ECO:0000256" key="1">
    <source>
        <dbReference type="SAM" id="Phobius"/>
    </source>
</evidence>
<dbReference type="Proteomes" id="UP001331936">
    <property type="component" value="Unassembled WGS sequence"/>
</dbReference>
<sequence>MTETSQRKVAGRRAGYLVSIIVNSVLLYAINSWPGWDAVPFLTDDTTRVLGWVNASVVVSLVANCIYLLADPPRLKALGDLAINGVGLSALVRIWEVFPFDFTDESTIPWTLIARTVLVVSIIGTIIGIIVALVRLVTGGRE</sequence>
<keyword evidence="1" id="KW-0472">Membrane</keyword>
<proteinExistence type="predicted"/>